<dbReference type="Proteomes" id="UP000012062">
    <property type="component" value="Unassembled WGS sequence"/>
</dbReference>
<keyword evidence="2" id="KW-1185">Reference proteome</keyword>
<dbReference type="EMBL" id="CAUM01000170">
    <property type="protein sequence ID" value="CCV09289.1"/>
    <property type="molecule type" value="Genomic_DNA"/>
</dbReference>
<gene>
    <name evidence="1" type="ORF">MESS2_980011</name>
</gene>
<evidence type="ECO:0000313" key="2">
    <source>
        <dbReference type="Proteomes" id="UP000012062"/>
    </source>
</evidence>
<accession>M5EWA5</accession>
<dbReference type="AlphaFoldDB" id="M5EWA5"/>
<sequence length="74" mass="8042">MNVNTTPTRGCHERKPAFPTSRGRFLVVLFNTARPHSWLDYETPAAITGFIGATGVLAIRLGGLSGLTETNRDL</sequence>
<organism evidence="1 2">
    <name type="scientific">Mesorhizobium metallidurans STM 2683</name>
    <dbReference type="NCBI Taxonomy" id="1297569"/>
    <lineage>
        <taxon>Bacteria</taxon>
        <taxon>Pseudomonadati</taxon>
        <taxon>Pseudomonadota</taxon>
        <taxon>Alphaproteobacteria</taxon>
        <taxon>Hyphomicrobiales</taxon>
        <taxon>Phyllobacteriaceae</taxon>
        <taxon>Mesorhizobium</taxon>
    </lineage>
</organism>
<evidence type="ECO:0000313" key="1">
    <source>
        <dbReference type="EMBL" id="CCV09289.1"/>
    </source>
</evidence>
<reference evidence="1 2" key="1">
    <citation type="submission" date="2013-02" db="EMBL/GenBank/DDBJ databases">
        <authorList>
            <person name="Genoscope - CEA"/>
        </authorList>
    </citation>
    <scope>NUCLEOTIDE SEQUENCE [LARGE SCALE GENOMIC DNA]</scope>
    <source>
        <strain evidence="1 2">STM 2683</strain>
    </source>
</reference>
<comment type="caution">
    <text evidence="1">The sequence shown here is derived from an EMBL/GenBank/DDBJ whole genome shotgun (WGS) entry which is preliminary data.</text>
</comment>
<name>M5EWA5_9HYPH</name>
<protein>
    <submittedName>
        <fullName evidence="1">Uncharacterized protein</fullName>
    </submittedName>
</protein>
<proteinExistence type="predicted"/>